<keyword evidence="3" id="KW-1185">Reference proteome</keyword>
<dbReference type="AlphaFoldDB" id="A0AAV6LKI4"/>
<sequence>MNRRELGGGGGDEVDVGLSGLDEVDYGDIVDGLAVLVDEEVEGNAVLPTSSAPAAPPGASFPPSTRRRSLAATPSMLPPPALLDLRPARLQAHPVCHLRRLQKSILVILTSLCIQFSSLSKDNGNWNPHALGNGERNGVDTIE</sequence>
<accession>A0AAV6LKI4</accession>
<evidence type="ECO:0000313" key="2">
    <source>
        <dbReference type="EMBL" id="KAG5564854.1"/>
    </source>
</evidence>
<protein>
    <submittedName>
        <fullName evidence="2">Uncharacterized protein</fullName>
    </submittedName>
</protein>
<dbReference type="Proteomes" id="UP000823749">
    <property type="component" value="Chromosome 1"/>
</dbReference>
<dbReference type="EMBL" id="JACTNZ010000001">
    <property type="protein sequence ID" value="KAG5564854.1"/>
    <property type="molecule type" value="Genomic_DNA"/>
</dbReference>
<evidence type="ECO:0000313" key="3">
    <source>
        <dbReference type="Proteomes" id="UP000823749"/>
    </source>
</evidence>
<organism evidence="2 3">
    <name type="scientific">Rhododendron griersonianum</name>
    <dbReference type="NCBI Taxonomy" id="479676"/>
    <lineage>
        <taxon>Eukaryota</taxon>
        <taxon>Viridiplantae</taxon>
        <taxon>Streptophyta</taxon>
        <taxon>Embryophyta</taxon>
        <taxon>Tracheophyta</taxon>
        <taxon>Spermatophyta</taxon>
        <taxon>Magnoliopsida</taxon>
        <taxon>eudicotyledons</taxon>
        <taxon>Gunneridae</taxon>
        <taxon>Pentapetalae</taxon>
        <taxon>asterids</taxon>
        <taxon>Ericales</taxon>
        <taxon>Ericaceae</taxon>
        <taxon>Ericoideae</taxon>
        <taxon>Rhodoreae</taxon>
        <taxon>Rhododendron</taxon>
    </lineage>
</organism>
<gene>
    <name evidence="2" type="ORF">RHGRI_000897</name>
</gene>
<feature type="region of interest" description="Disordered" evidence="1">
    <location>
        <begin position="45"/>
        <end position="77"/>
    </location>
</feature>
<proteinExistence type="predicted"/>
<comment type="caution">
    <text evidence="2">The sequence shown here is derived from an EMBL/GenBank/DDBJ whole genome shotgun (WGS) entry which is preliminary data.</text>
</comment>
<evidence type="ECO:0000256" key="1">
    <source>
        <dbReference type="SAM" id="MobiDB-lite"/>
    </source>
</evidence>
<reference evidence="2" key="1">
    <citation type="submission" date="2020-08" db="EMBL/GenBank/DDBJ databases">
        <title>Plant Genome Project.</title>
        <authorList>
            <person name="Zhang R.-G."/>
        </authorList>
    </citation>
    <scope>NUCLEOTIDE SEQUENCE</scope>
    <source>
        <strain evidence="2">WSP0</strain>
        <tissue evidence="2">Leaf</tissue>
    </source>
</reference>
<name>A0AAV6LKI4_9ERIC</name>